<dbReference type="AlphaFoldDB" id="A0A1L1PG22"/>
<gene>
    <name evidence="1" type="ORF">BN948_00304</name>
</gene>
<evidence type="ECO:0000313" key="2">
    <source>
        <dbReference type="Proteomes" id="UP000028878"/>
    </source>
</evidence>
<reference evidence="2" key="1">
    <citation type="submission" date="2014-11" db="EMBL/GenBank/DDBJ databases">
        <title>Draft genome sequence of Hydrogenophaga intermedia S1.</title>
        <authorList>
            <person name="Gan H.M."/>
            <person name="Chew T.H."/>
            <person name="Stolz A."/>
        </authorList>
    </citation>
    <scope>NUCLEOTIDE SEQUENCE [LARGE SCALE GENOMIC DNA]</scope>
    <source>
        <strain evidence="2">S1</strain>
    </source>
</reference>
<keyword evidence="2" id="KW-1185">Reference proteome</keyword>
<proteinExistence type="predicted"/>
<organism evidence="1 2">
    <name type="scientific">Hydrogenophaga intermedia</name>
    <dbReference type="NCBI Taxonomy" id="65786"/>
    <lineage>
        <taxon>Bacteria</taxon>
        <taxon>Pseudomonadati</taxon>
        <taxon>Pseudomonadota</taxon>
        <taxon>Betaproteobacteria</taxon>
        <taxon>Burkholderiales</taxon>
        <taxon>Comamonadaceae</taxon>
        <taxon>Hydrogenophaga</taxon>
    </lineage>
</organism>
<dbReference type="Proteomes" id="UP000028878">
    <property type="component" value="Unassembled WGS sequence"/>
</dbReference>
<sequence>MQRHSTLHRTDLKQLIPSLIQWAAAQEPRKRVYAQPQGATAILLFARDGLGPIGCGRDTLPSWQHTGSAATVCFLSALLNRVQDDPHLACQRQGALVVHDLTWLAMGQPLCQGITADELRCGLHSLNRWLEQQPQAVYLDQSVEMEVTPVAVQAHAHAPVLDDVLRSANDHPTAKLMHDALCQHLQVQGDDAEHTVQDFASLTQLLDDDLRAPSHALDLGKVDIDLLGEFERMGLWTLYLGHRQALKPPLTALALPPSLDGVPDYLAASLPQLTEITLPDYQGPPSDVGAFSGLWRVVIPGQSAERSPGELGLPPGGALVQTIDMDLSD</sequence>
<name>A0A1L1PG22_HYDIT</name>
<dbReference type="RefSeq" id="WP_009520049.1">
    <property type="nucleotide sequence ID" value="NZ_CCAE010000002.1"/>
</dbReference>
<protein>
    <submittedName>
        <fullName evidence="1">Uncharacterized protein</fullName>
    </submittedName>
</protein>
<evidence type="ECO:0000313" key="1">
    <source>
        <dbReference type="EMBL" id="CDN85907.1"/>
    </source>
</evidence>
<dbReference type="EMBL" id="CCAE010000002">
    <property type="protein sequence ID" value="CDN85907.1"/>
    <property type="molecule type" value="Genomic_DNA"/>
</dbReference>
<accession>A0A1L1PG22</accession>